<evidence type="ECO:0000313" key="3">
    <source>
        <dbReference type="Proteomes" id="UP000177501"/>
    </source>
</evidence>
<dbReference type="AlphaFoldDB" id="A0A1F8B5E4"/>
<dbReference type="Proteomes" id="UP000177501">
    <property type="component" value="Unassembled WGS sequence"/>
</dbReference>
<evidence type="ECO:0000313" key="2">
    <source>
        <dbReference type="EMBL" id="OGM58655.1"/>
    </source>
</evidence>
<organism evidence="2 3">
    <name type="scientific">Candidatus Woesebacteria bacterium RIFCSPLOWO2_01_FULL_37_19</name>
    <dbReference type="NCBI Taxonomy" id="1802514"/>
    <lineage>
        <taxon>Bacteria</taxon>
        <taxon>Candidatus Woeseibacteriota</taxon>
    </lineage>
</organism>
<name>A0A1F8B5E4_9BACT</name>
<feature type="domain" description="DUF5667" evidence="1">
    <location>
        <begin position="32"/>
        <end position="113"/>
    </location>
</feature>
<reference evidence="2 3" key="1">
    <citation type="journal article" date="2016" name="Nat. Commun.">
        <title>Thousands of microbial genomes shed light on interconnected biogeochemical processes in an aquifer system.</title>
        <authorList>
            <person name="Anantharaman K."/>
            <person name="Brown C.T."/>
            <person name="Hug L.A."/>
            <person name="Sharon I."/>
            <person name="Castelle C.J."/>
            <person name="Probst A.J."/>
            <person name="Thomas B.C."/>
            <person name="Singh A."/>
            <person name="Wilkins M.J."/>
            <person name="Karaoz U."/>
            <person name="Brodie E.L."/>
            <person name="Williams K.H."/>
            <person name="Hubbard S.S."/>
            <person name="Banfield J.F."/>
        </authorList>
    </citation>
    <scope>NUCLEOTIDE SEQUENCE [LARGE SCALE GENOMIC DNA]</scope>
</reference>
<dbReference type="STRING" id="1802514.A2955_02720"/>
<evidence type="ECO:0000259" key="1">
    <source>
        <dbReference type="Pfam" id="PF18915"/>
    </source>
</evidence>
<dbReference type="InterPro" id="IPR043725">
    <property type="entry name" value="DUF5667"/>
</dbReference>
<proteinExistence type="predicted"/>
<protein>
    <recommendedName>
        <fullName evidence="1">DUF5667 domain-containing protein</fullName>
    </recommendedName>
</protein>
<comment type="caution">
    <text evidence="2">The sequence shown here is derived from an EMBL/GenBank/DDBJ whole genome shotgun (WGS) entry which is preliminary data.</text>
</comment>
<sequence>MLKNILASVLILILPAYILADSSELNLNKEKINPGSSLYVIKRLTEKIQGTIIFSQERKVAFHDNLVRKRLSELNYLVENKKVTPIEQASYRLSAQAGVSTDELLKLNKKEENEKILKWFSLYKTKLSELRDNYPANSSNWLLLQQNIDTLNLLTEKLR</sequence>
<gene>
    <name evidence="2" type="ORF">A2955_02720</name>
</gene>
<dbReference type="EMBL" id="MGHA01000043">
    <property type="protein sequence ID" value="OGM58655.1"/>
    <property type="molecule type" value="Genomic_DNA"/>
</dbReference>
<accession>A0A1F8B5E4</accession>
<dbReference type="Pfam" id="PF18915">
    <property type="entry name" value="DUF5667"/>
    <property type="match status" value="1"/>
</dbReference>